<dbReference type="AlphaFoldDB" id="A0A9W6GZ22"/>
<evidence type="ECO:0000313" key="1">
    <source>
        <dbReference type="EMBL" id="GLI95743.1"/>
    </source>
</evidence>
<dbReference type="Proteomes" id="UP001144323">
    <property type="component" value="Unassembled WGS sequence"/>
</dbReference>
<protein>
    <submittedName>
        <fullName evidence="1">Uncharacterized protein</fullName>
    </submittedName>
</protein>
<dbReference type="RefSeq" id="WP_281806715.1">
    <property type="nucleotide sequence ID" value="NZ_BSEC01000005.1"/>
</dbReference>
<keyword evidence="2" id="KW-1185">Reference proteome</keyword>
<reference evidence="1" key="1">
    <citation type="journal article" date="2023" name="Int. J. Syst. Evol. Microbiol.">
        <title>Methylocystis iwaonis sp. nov., a type II methane-oxidizing bacterium from surface soil of a rice paddy field in Japan, and emended description of the genus Methylocystis (ex Whittenbury et al. 1970) Bowman et al. 1993.</title>
        <authorList>
            <person name="Kaise H."/>
            <person name="Sawadogo J.B."/>
            <person name="Alam M.S."/>
            <person name="Ueno C."/>
            <person name="Dianou D."/>
            <person name="Shinjo R."/>
            <person name="Asakawa S."/>
        </authorList>
    </citation>
    <scope>NUCLEOTIDE SEQUENCE</scope>
    <source>
        <strain evidence="1">LMG27198</strain>
    </source>
</reference>
<dbReference type="EMBL" id="BSEC01000005">
    <property type="protein sequence ID" value="GLI95743.1"/>
    <property type="molecule type" value="Genomic_DNA"/>
</dbReference>
<organism evidence="1 2">
    <name type="scientific">Methylocystis echinoides</name>
    <dbReference type="NCBI Taxonomy" id="29468"/>
    <lineage>
        <taxon>Bacteria</taxon>
        <taxon>Pseudomonadati</taxon>
        <taxon>Pseudomonadota</taxon>
        <taxon>Alphaproteobacteria</taxon>
        <taxon>Hyphomicrobiales</taxon>
        <taxon>Methylocystaceae</taxon>
        <taxon>Methylocystis</taxon>
    </lineage>
</organism>
<accession>A0A9W6GZ22</accession>
<name>A0A9W6GZ22_9HYPH</name>
<comment type="caution">
    <text evidence="1">The sequence shown here is derived from an EMBL/GenBank/DDBJ whole genome shotgun (WGS) entry which is preliminary data.</text>
</comment>
<evidence type="ECO:0000313" key="2">
    <source>
        <dbReference type="Proteomes" id="UP001144323"/>
    </source>
</evidence>
<gene>
    <name evidence="1" type="ORF">LMG27198_47350</name>
</gene>
<proteinExistence type="predicted"/>
<sequence>MKSLVPFIGFNLPLLGWRTIARKRAFGNSSSQNIRNAHTWRAYGRAIGEFLTRCERRGVAALADV</sequence>